<dbReference type="EMBL" id="LAVV01005010">
    <property type="protein sequence ID" value="KNZ61110.1"/>
    <property type="molecule type" value="Genomic_DNA"/>
</dbReference>
<dbReference type="PROSITE" id="PS50012">
    <property type="entry name" value="RCC1_3"/>
    <property type="match status" value="1"/>
</dbReference>
<gene>
    <name evidence="3" type="ORF">VP01_1450g7</name>
</gene>
<dbReference type="InterPro" id="IPR051553">
    <property type="entry name" value="Ran_GTPase-activating"/>
</dbReference>
<feature type="domain" description="F-box" evidence="2">
    <location>
        <begin position="9"/>
        <end position="53"/>
    </location>
</feature>
<dbReference type="OrthoDB" id="61110at2759"/>
<dbReference type="GO" id="GO:0005085">
    <property type="term" value="F:guanyl-nucleotide exchange factor activity"/>
    <property type="evidence" value="ECO:0007669"/>
    <property type="project" value="TreeGrafter"/>
</dbReference>
<dbReference type="VEuPathDB" id="FungiDB:VP01_1450g7"/>
<dbReference type="AlphaFoldDB" id="A0A0L6VLW6"/>
<protein>
    <recommendedName>
        <fullName evidence="2">F-box domain-containing protein</fullName>
    </recommendedName>
</protein>
<evidence type="ECO:0000256" key="1">
    <source>
        <dbReference type="PROSITE-ProRule" id="PRU00235"/>
    </source>
</evidence>
<dbReference type="GO" id="GO:0005737">
    <property type="term" value="C:cytoplasm"/>
    <property type="evidence" value="ECO:0007669"/>
    <property type="project" value="TreeGrafter"/>
</dbReference>
<dbReference type="Gene3D" id="2.130.10.30">
    <property type="entry name" value="Regulator of chromosome condensation 1/beta-lactamase-inhibitor protein II"/>
    <property type="match status" value="1"/>
</dbReference>
<evidence type="ECO:0000313" key="3">
    <source>
        <dbReference type="EMBL" id="KNZ61110.1"/>
    </source>
</evidence>
<name>A0A0L6VLW6_9BASI</name>
<dbReference type="InterPro" id="IPR036047">
    <property type="entry name" value="F-box-like_dom_sf"/>
</dbReference>
<dbReference type="InterPro" id="IPR001810">
    <property type="entry name" value="F-box_dom"/>
</dbReference>
<dbReference type="Proteomes" id="UP000037035">
    <property type="component" value="Unassembled WGS sequence"/>
</dbReference>
<evidence type="ECO:0000313" key="4">
    <source>
        <dbReference type="Proteomes" id="UP000037035"/>
    </source>
</evidence>
<comment type="caution">
    <text evidence="3">The sequence shown here is derived from an EMBL/GenBank/DDBJ whole genome shotgun (WGS) entry which is preliminary data.</text>
</comment>
<dbReference type="Pfam" id="PF12937">
    <property type="entry name" value="F-box-like"/>
    <property type="match status" value="1"/>
</dbReference>
<keyword evidence="4" id="KW-1185">Reference proteome</keyword>
<feature type="repeat" description="RCC1" evidence="1">
    <location>
        <begin position="82"/>
        <end position="146"/>
    </location>
</feature>
<dbReference type="PANTHER" id="PTHR45982:SF3">
    <property type="entry name" value="F-BOX PROTEIN POF9"/>
    <property type="match status" value="1"/>
</dbReference>
<reference evidence="3 4" key="1">
    <citation type="submission" date="2015-08" db="EMBL/GenBank/DDBJ databases">
        <title>Next Generation Sequencing and Analysis of the Genome of Puccinia sorghi L Schw, the Causal Agent of Maize Common Rust.</title>
        <authorList>
            <person name="Rochi L."/>
            <person name="Burguener G."/>
            <person name="Darino M."/>
            <person name="Turjanski A."/>
            <person name="Kreff E."/>
            <person name="Dieguez M.J."/>
            <person name="Sacco F."/>
        </authorList>
    </citation>
    <scope>NUCLEOTIDE SEQUENCE [LARGE SCALE GENOMIC DNA]</scope>
    <source>
        <strain evidence="3 4">RO10H11247</strain>
    </source>
</reference>
<evidence type="ECO:0000259" key="2">
    <source>
        <dbReference type="Pfam" id="PF12937"/>
    </source>
</evidence>
<proteinExistence type="predicted"/>
<dbReference type="SUPFAM" id="SSF50985">
    <property type="entry name" value="RCC1/BLIP-II"/>
    <property type="match status" value="1"/>
</dbReference>
<accession>A0A0L6VLW6</accession>
<dbReference type="Gene3D" id="1.20.1280.50">
    <property type="match status" value="1"/>
</dbReference>
<sequence>MAHTGTVGFSSLPLDLLIDYIFVLLPTKDLIALSCTCRLLHSTIHQTELIWKRKIALDYRFPTGSTGRITGFKTLYRKLRKPQVWVWGQNMNNRLGLNAEDEANLLDAVLSRHTEIPTPLRLRKAESIRIVDLQAGGWSFHGLDVDGNIWRWGTLNGSNNWNPPPHRYSLTPSQVQPAMLAIRNLPRFKAISCGRSHACGISDDGHIYEWHSWSRVAKFLSVPWETHSDGDKGVAQICASWDFSALLSSDGAIYFWREPTILEIAQALDSQFDGLPEDRTLETVYDLDSKDRILRCPDLPGTEHDGDKIIKIACGEEFIICLTTAGKVYKLNISRIPDTERAAQQRVLRQLQDHDEELSYRESIAQAFRSQERKWEYLPMFCEADKLREGLAEALPLSNESDPVHPKITHISAQYRTFVAYSVESTSENQQIAKKNSTEV</sequence>
<dbReference type="STRING" id="27349.A0A0L6VLW6"/>
<dbReference type="PANTHER" id="PTHR45982">
    <property type="entry name" value="REGULATOR OF CHROMOSOME CONDENSATION"/>
    <property type="match status" value="1"/>
</dbReference>
<dbReference type="InterPro" id="IPR000408">
    <property type="entry name" value="Reg_chr_condens"/>
</dbReference>
<dbReference type="SUPFAM" id="SSF81383">
    <property type="entry name" value="F-box domain"/>
    <property type="match status" value="1"/>
</dbReference>
<dbReference type="CDD" id="cd09917">
    <property type="entry name" value="F-box_SF"/>
    <property type="match status" value="1"/>
</dbReference>
<dbReference type="InterPro" id="IPR009091">
    <property type="entry name" value="RCC1/BLIP-II"/>
</dbReference>
<organism evidence="3 4">
    <name type="scientific">Puccinia sorghi</name>
    <dbReference type="NCBI Taxonomy" id="27349"/>
    <lineage>
        <taxon>Eukaryota</taxon>
        <taxon>Fungi</taxon>
        <taxon>Dikarya</taxon>
        <taxon>Basidiomycota</taxon>
        <taxon>Pucciniomycotina</taxon>
        <taxon>Pucciniomycetes</taxon>
        <taxon>Pucciniales</taxon>
        <taxon>Pucciniaceae</taxon>
        <taxon>Puccinia</taxon>
    </lineage>
</organism>